<reference evidence="2" key="2">
    <citation type="submission" date="2021-10" db="EMBL/GenBank/DDBJ databases">
        <title>Phylogenomics reveals ancestral predisposition of the termite-cultivated fungus Termitomyces towards a domesticated lifestyle.</title>
        <authorList>
            <person name="Auxier B."/>
            <person name="Grum-Grzhimaylo A."/>
            <person name="Cardenas M.E."/>
            <person name="Lodge J.D."/>
            <person name="Laessoe T."/>
            <person name="Pedersen O."/>
            <person name="Smith M.E."/>
            <person name="Kuyper T.W."/>
            <person name="Franco-Molano E.A."/>
            <person name="Baroni T.J."/>
            <person name="Aanen D.K."/>
        </authorList>
    </citation>
    <scope>NUCLEOTIDE SEQUENCE</scope>
    <source>
        <strain evidence="2">D49</strain>
    </source>
</reference>
<dbReference type="Gene3D" id="3.80.10.10">
    <property type="entry name" value="Ribonuclease Inhibitor"/>
    <property type="match status" value="1"/>
</dbReference>
<evidence type="ECO:0000259" key="1">
    <source>
        <dbReference type="PROSITE" id="PS50181"/>
    </source>
</evidence>
<keyword evidence="3" id="KW-1185">Reference proteome</keyword>
<dbReference type="OrthoDB" id="2968423at2759"/>
<dbReference type="EMBL" id="JABCKI010005833">
    <property type="protein sequence ID" value="KAG5637392.1"/>
    <property type="molecule type" value="Genomic_DNA"/>
</dbReference>
<proteinExistence type="predicted"/>
<dbReference type="SUPFAM" id="SSF52047">
    <property type="entry name" value="RNI-like"/>
    <property type="match status" value="1"/>
</dbReference>
<sequence>MVNLPHEIWSHIAHFVPPSNLERLISVNSTFYDIAMDCRYRQLSFAYLDDRMLRNIVRLKDPVVAKRVRVLHVYPVFLKQVLDPREPDSPLVRRSLLLKLMAFATQILEQKRGSVRRKFKTPQDMIHAILDVFGGLPNVTDYHIVWCGLQDVPKSPVPLLAAVFQSNLRKLALDISLENVVSLLASHPTTRNIEELDLVIRIDHFVERSNHLLIMIDHLAPAVARLKLSLRKLTIQAWEPLDLSPFFRTLQWLPLLEHLTLGIPIQEPHLGDPQGLTAFLNRQSATLRSLTLRATHYSGPGFTPDTMSIDGWVMGVLTDVHIAHLRSLDISSSLFPFTASLACVLRFSTTITSLVLTGCYHTFADIVAVLDAFRDRHRAERLETLRLGSVALTPGLLDLLAHELPNLYRLELIVREVTTHADEYLQSYTSVRHRSESQIVSSLHRCSRFTPRN</sequence>
<comment type="caution">
    <text evidence="2">The sequence shown here is derived from an EMBL/GenBank/DDBJ whole genome shotgun (WGS) entry which is preliminary data.</text>
</comment>
<accession>A0A9P7FZ01</accession>
<evidence type="ECO:0000313" key="2">
    <source>
        <dbReference type="EMBL" id="KAG5637392.1"/>
    </source>
</evidence>
<dbReference type="PROSITE" id="PS50181">
    <property type="entry name" value="FBOX"/>
    <property type="match status" value="1"/>
</dbReference>
<dbReference type="AlphaFoldDB" id="A0A9P7FZ01"/>
<protein>
    <recommendedName>
        <fullName evidence="1">F-box domain-containing protein</fullName>
    </recommendedName>
</protein>
<feature type="domain" description="F-box" evidence="1">
    <location>
        <begin position="1"/>
        <end position="43"/>
    </location>
</feature>
<dbReference type="Proteomes" id="UP000717328">
    <property type="component" value="Unassembled WGS sequence"/>
</dbReference>
<organism evidence="2 3">
    <name type="scientific">Sphagnurus paluster</name>
    <dbReference type="NCBI Taxonomy" id="117069"/>
    <lineage>
        <taxon>Eukaryota</taxon>
        <taxon>Fungi</taxon>
        <taxon>Dikarya</taxon>
        <taxon>Basidiomycota</taxon>
        <taxon>Agaricomycotina</taxon>
        <taxon>Agaricomycetes</taxon>
        <taxon>Agaricomycetidae</taxon>
        <taxon>Agaricales</taxon>
        <taxon>Tricholomatineae</taxon>
        <taxon>Lyophyllaceae</taxon>
        <taxon>Sphagnurus</taxon>
    </lineage>
</organism>
<dbReference type="InterPro" id="IPR001810">
    <property type="entry name" value="F-box_dom"/>
</dbReference>
<gene>
    <name evidence="2" type="ORF">H0H81_004700</name>
</gene>
<reference evidence="2" key="1">
    <citation type="submission" date="2021-02" db="EMBL/GenBank/DDBJ databases">
        <authorList>
            <person name="Nieuwenhuis M."/>
            <person name="Van De Peppel L.J.J."/>
        </authorList>
    </citation>
    <scope>NUCLEOTIDE SEQUENCE</scope>
    <source>
        <strain evidence="2">D49</strain>
    </source>
</reference>
<dbReference type="InterPro" id="IPR032675">
    <property type="entry name" value="LRR_dom_sf"/>
</dbReference>
<evidence type="ECO:0000313" key="3">
    <source>
        <dbReference type="Proteomes" id="UP000717328"/>
    </source>
</evidence>
<name>A0A9P7FZ01_9AGAR</name>